<evidence type="ECO:0000256" key="2">
    <source>
        <dbReference type="ARBA" id="ARBA00022527"/>
    </source>
</evidence>
<dbReference type="PANTHER" id="PTHR43289">
    <property type="entry name" value="MITOGEN-ACTIVATED PROTEIN KINASE KINASE KINASE 20-RELATED"/>
    <property type="match status" value="1"/>
</dbReference>
<dbReference type="InterPro" id="IPR011009">
    <property type="entry name" value="Kinase-like_dom_sf"/>
</dbReference>
<dbReference type="Gene3D" id="1.10.510.10">
    <property type="entry name" value="Transferase(Phosphotransferase) domain 1"/>
    <property type="match status" value="1"/>
</dbReference>
<dbReference type="InterPro" id="IPR000719">
    <property type="entry name" value="Prot_kinase_dom"/>
</dbReference>
<keyword evidence="5 8" id="KW-0418">Kinase</keyword>
<organism evidence="8 9">
    <name type="scientific">Arthrobacter alpinus</name>
    <dbReference type="NCBI Taxonomy" id="656366"/>
    <lineage>
        <taxon>Bacteria</taxon>
        <taxon>Bacillati</taxon>
        <taxon>Actinomycetota</taxon>
        <taxon>Actinomycetes</taxon>
        <taxon>Micrococcales</taxon>
        <taxon>Micrococcaceae</taxon>
        <taxon>Arthrobacter</taxon>
    </lineage>
</organism>
<dbReference type="EMBL" id="FNTV01000001">
    <property type="protein sequence ID" value="SEE21687.1"/>
    <property type="molecule type" value="Genomic_DNA"/>
</dbReference>
<accession>A0A1H5H146</accession>
<evidence type="ECO:0000259" key="7">
    <source>
        <dbReference type="PROSITE" id="PS50011"/>
    </source>
</evidence>
<reference evidence="8 9" key="1">
    <citation type="submission" date="2016-10" db="EMBL/GenBank/DDBJ databases">
        <authorList>
            <person name="de Groot N.N."/>
        </authorList>
    </citation>
    <scope>NUCLEOTIDE SEQUENCE [LARGE SCALE GENOMIC DNA]</scope>
    <source>
        <strain evidence="8 9">DSM 22274</strain>
    </source>
</reference>
<dbReference type="Pfam" id="PF00069">
    <property type="entry name" value="Pkinase"/>
    <property type="match status" value="1"/>
</dbReference>
<evidence type="ECO:0000313" key="8">
    <source>
        <dbReference type="EMBL" id="SEE21687.1"/>
    </source>
</evidence>
<keyword evidence="2" id="KW-0723">Serine/threonine-protein kinase</keyword>
<sequence length="573" mass="61215">MDIFSQAGRAYEPPEIAGHDPLRCLGSGAQGQVWLMAAQNSSRVVAAKFLRPTSTPAGGDGEADPLRHNESLITQEWRLLTQFHHEHLIPLYEVVRDIRGAFVLLMEYAAGGSLAQIVQAKGPMTVGETVTVLTPLGQVLSYLHGRGAVHGDVSPGNILLSAAGKPYLSDFGFGRMLGQPQGRMAGTPGFYCQLDTERNDASDVYALAAVGWFLLTGRPAPPTRERLPLGTFVPEAPAELVAALEAGLQEDSHQRPTASAFAQAVFRSARAEPVALGNAVHPSVLPELATRRDVKVAQAGKGASGKLQRVAKKILSPKRGRMRMRMRMRGRRRGSHTEPAVNRIRRRGPVWASEDGVVQRSRPHVKRRIIAASGVAAIALGAALMMTVNGSWGALGAHNAPQQPKEKAEVVEDVGIPWAAALPQDIRTGLLAHDPVAALRALSWTRAYALSNADPVLLEKINAPNSVAAEADRGVGNELEKLGHTFTGLEISVSNESTDFAKDPRTGGDSGSAHDPLVATVRATVTTSAFAEQDEAGAVVYHQSAAQTQELAIVLIRVEQRWTIQEVLAVGAQ</sequence>
<evidence type="ECO:0000256" key="3">
    <source>
        <dbReference type="ARBA" id="ARBA00022679"/>
    </source>
</evidence>
<dbReference type="SUPFAM" id="SSF56112">
    <property type="entry name" value="Protein kinase-like (PK-like)"/>
    <property type="match status" value="1"/>
</dbReference>
<feature type="domain" description="Protein kinase" evidence="7">
    <location>
        <begin position="19"/>
        <end position="284"/>
    </location>
</feature>
<evidence type="ECO:0000313" key="9">
    <source>
        <dbReference type="Proteomes" id="UP000182725"/>
    </source>
</evidence>
<dbReference type="PROSITE" id="PS50011">
    <property type="entry name" value="PROTEIN_KINASE_DOM"/>
    <property type="match status" value="1"/>
</dbReference>
<dbReference type="Proteomes" id="UP000182725">
    <property type="component" value="Unassembled WGS sequence"/>
</dbReference>
<proteinExistence type="predicted"/>
<gene>
    <name evidence="8" type="ORF">SAMN04489740_0901</name>
</gene>
<dbReference type="PANTHER" id="PTHR43289:SF6">
    <property type="entry name" value="SERINE_THREONINE-PROTEIN KINASE NEKL-3"/>
    <property type="match status" value="1"/>
</dbReference>
<dbReference type="GO" id="GO:0005524">
    <property type="term" value="F:ATP binding"/>
    <property type="evidence" value="ECO:0007669"/>
    <property type="project" value="UniProtKB-KW"/>
</dbReference>
<evidence type="ECO:0000256" key="4">
    <source>
        <dbReference type="ARBA" id="ARBA00022741"/>
    </source>
</evidence>
<dbReference type="CDD" id="cd14014">
    <property type="entry name" value="STKc_PknB_like"/>
    <property type="match status" value="1"/>
</dbReference>
<evidence type="ECO:0000256" key="5">
    <source>
        <dbReference type="ARBA" id="ARBA00022777"/>
    </source>
</evidence>
<dbReference type="EC" id="2.7.11.1" evidence="1"/>
<keyword evidence="4" id="KW-0547">Nucleotide-binding</keyword>
<dbReference type="AlphaFoldDB" id="A0A1H5H146"/>
<dbReference type="GO" id="GO:0004674">
    <property type="term" value="F:protein serine/threonine kinase activity"/>
    <property type="evidence" value="ECO:0007669"/>
    <property type="project" value="UniProtKB-KW"/>
</dbReference>
<keyword evidence="6" id="KW-0067">ATP-binding</keyword>
<name>A0A1H5H146_9MICC</name>
<dbReference type="RefSeq" id="WP_074710759.1">
    <property type="nucleotide sequence ID" value="NZ_FNTV01000001.1"/>
</dbReference>
<evidence type="ECO:0000256" key="1">
    <source>
        <dbReference type="ARBA" id="ARBA00012513"/>
    </source>
</evidence>
<protein>
    <recommendedName>
        <fullName evidence="1">non-specific serine/threonine protein kinase</fullName>
        <ecNumber evidence="1">2.7.11.1</ecNumber>
    </recommendedName>
</protein>
<keyword evidence="3" id="KW-0808">Transferase</keyword>
<evidence type="ECO:0000256" key="6">
    <source>
        <dbReference type="ARBA" id="ARBA00022840"/>
    </source>
</evidence>